<sequence>MSVHSIDHTDSEVTNRSYKGYHIDTEGKVTEFYDHRDDEGAASSVAMSQPSRPLVNTNGNVSNVATSRSPAQRKVRYRNAGCCDSCVSLLVTIGTMPFATAFALLCSWAGTAMFVGAGWAALDETLDLFAKYGPNSGNPATDPAPQYIYAPGSFSGEFILRDDNDLGNRVPEVFQAIKYSFYAIIPFMLIFTIVVACDNRRSSRAVVSKQRSCKTSSSGICCTSGLIFCTYVLILAWVFWLAFTTLGVYYYRISMLRCSDLKYRAYPEGVWRSICIDLVQLGVIMFQNTNDNGFGKICGPGENTRGYGKLDEYCENYFVVYQYMLVCFSGILLNIIAMVRKEIHNLVCIA</sequence>
<evidence type="ECO:0000313" key="3">
    <source>
        <dbReference type="EMBL" id="CAK8696953.1"/>
    </source>
</evidence>
<keyword evidence="2" id="KW-0812">Transmembrane</keyword>
<keyword evidence="2" id="KW-0472">Membrane</keyword>
<organism evidence="3 4">
    <name type="scientific">Clavelina lepadiformis</name>
    <name type="common">Light-bulb sea squirt</name>
    <name type="synonym">Ascidia lepadiformis</name>
    <dbReference type="NCBI Taxonomy" id="159417"/>
    <lineage>
        <taxon>Eukaryota</taxon>
        <taxon>Metazoa</taxon>
        <taxon>Chordata</taxon>
        <taxon>Tunicata</taxon>
        <taxon>Ascidiacea</taxon>
        <taxon>Aplousobranchia</taxon>
        <taxon>Clavelinidae</taxon>
        <taxon>Clavelina</taxon>
    </lineage>
</organism>
<feature type="transmembrane region" description="Helical" evidence="2">
    <location>
        <begin position="98"/>
        <end position="122"/>
    </location>
</feature>
<comment type="caution">
    <text evidence="3">The sequence shown here is derived from an EMBL/GenBank/DDBJ whole genome shotgun (WGS) entry which is preliminary data.</text>
</comment>
<feature type="transmembrane region" description="Helical" evidence="2">
    <location>
        <begin position="218"/>
        <end position="251"/>
    </location>
</feature>
<feature type="transmembrane region" description="Helical" evidence="2">
    <location>
        <begin position="179"/>
        <end position="197"/>
    </location>
</feature>
<evidence type="ECO:0000256" key="2">
    <source>
        <dbReference type="SAM" id="Phobius"/>
    </source>
</evidence>
<feature type="region of interest" description="Disordered" evidence="1">
    <location>
        <begin position="40"/>
        <end position="67"/>
    </location>
</feature>
<evidence type="ECO:0000256" key="1">
    <source>
        <dbReference type="SAM" id="MobiDB-lite"/>
    </source>
</evidence>
<dbReference type="InterPro" id="IPR001614">
    <property type="entry name" value="Myelin_PLP"/>
</dbReference>
<dbReference type="PANTHER" id="PTHR11683">
    <property type="entry name" value="MYELIN PROTEOLIPID"/>
    <property type="match status" value="1"/>
</dbReference>
<dbReference type="PANTHER" id="PTHR11683:SF12">
    <property type="entry name" value="M6, ISOFORM F"/>
    <property type="match status" value="1"/>
</dbReference>
<gene>
    <name evidence="3" type="ORF">CVLEPA_LOCUS30247</name>
</gene>
<accession>A0ABP0GYX8</accession>
<protein>
    <submittedName>
        <fullName evidence="3">Uncharacterized protein</fullName>
    </submittedName>
</protein>
<proteinExistence type="predicted"/>
<dbReference type="Pfam" id="PF01275">
    <property type="entry name" value="Myelin_PLP"/>
    <property type="match status" value="1"/>
</dbReference>
<dbReference type="EMBL" id="CAWYQH010000163">
    <property type="protein sequence ID" value="CAK8696953.1"/>
    <property type="molecule type" value="Genomic_DNA"/>
</dbReference>
<dbReference type="Proteomes" id="UP001642483">
    <property type="component" value="Unassembled WGS sequence"/>
</dbReference>
<evidence type="ECO:0000313" key="4">
    <source>
        <dbReference type="Proteomes" id="UP001642483"/>
    </source>
</evidence>
<feature type="transmembrane region" description="Helical" evidence="2">
    <location>
        <begin position="320"/>
        <end position="339"/>
    </location>
</feature>
<keyword evidence="4" id="KW-1185">Reference proteome</keyword>
<feature type="compositionally biased region" description="Polar residues" evidence="1">
    <location>
        <begin position="45"/>
        <end position="67"/>
    </location>
</feature>
<keyword evidence="2" id="KW-1133">Transmembrane helix</keyword>
<reference evidence="3 4" key="1">
    <citation type="submission" date="2024-02" db="EMBL/GenBank/DDBJ databases">
        <authorList>
            <person name="Daric V."/>
            <person name="Darras S."/>
        </authorList>
    </citation>
    <scope>NUCLEOTIDE SEQUENCE [LARGE SCALE GENOMIC DNA]</scope>
</reference>
<name>A0ABP0GYX8_CLALP</name>